<evidence type="ECO:0000313" key="2">
    <source>
        <dbReference type="Proteomes" id="UP001565200"/>
    </source>
</evidence>
<proteinExistence type="predicted"/>
<sequence length="55" mass="6261">MTFSTEVELTEIPRLLTPDLEYKPCFARYADCVHNGYPASPEVRVNPARNSQSFV</sequence>
<comment type="caution">
    <text evidence="1">The sequence shown here is derived from an EMBL/GenBank/DDBJ whole genome shotgun (WGS) entry which is preliminary data.</text>
</comment>
<name>A0ABV4CZ95_9BACT</name>
<keyword evidence="2" id="KW-1185">Reference proteome</keyword>
<protein>
    <submittedName>
        <fullName evidence="1">Uncharacterized protein</fullName>
    </submittedName>
</protein>
<dbReference type="Proteomes" id="UP001565200">
    <property type="component" value="Unassembled WGS sequence"/>
</dbReference>
<dbReference type="RefSeq" id="WP_290380519.1">
    <property type="nucleotide sequence ID" value="NZ_JBCLPP010000101.1"/>
</dbReference>
<organism evidence="1 2">
    <name type="scientific">Heminiphilus faecis</name>
    <dbReference type="NCBI Taxonomy" id="2601703"/>
    <lineage>
        <taxon>Bacteria</taxon>
        <taxon>Pseudomonadati</taxon>
        <taxon>Bacteroidota</taxon>
        <taxon>Bacteroidia</taxon>
        <taxon>Bacteroidales</taxon>
        <taxon>Muribaculaceae</taxon>
        <taxon>Heminiphilus</taxon>
    </lineage>
</organism>
<reference evidence="1 2" key="1">
    <citation type="submission" date="2024-03" db="EMBL/GenBank/DDBJ databases">
        <title>Mouse gut bacterial collection (mGBC) of GemPharmatech.</title>
        <authorList>
            <person name="He Y."/>
            <person name="Dong L."/>
            <person name="Wu D."/>
            <person name="Gao X."/>
            <person name="Lin Z."/>
        </authorList>
    </citation>
    <scope>NUCLEOTIDE SEQUENCE [LARGE SCALE GENOMIC DNA]</scope>
    <source>
        <strain evidence="1 2">54-13</strain>
    </source>
</reference>
<evidence type="ECO:0000313" key="1">
    <source>
        <dbReference type="EMBL" id="MEY8246738.1"/>
    </source>
</evidence>
<accession>A0ABV4CZ95</accession>
<dbReference type="EMBL" id="JBCLPP010000101">
    <property type="protein sequence ID" value="MEY8246738.1"/>
    <property type="molecule type" value="Genomic_DNA"/>
</dbReference>
<gene>
    <name evidence="1" type="ORF">AAK873_14135</name>
</gene>